<dbReference type="PROSITE" id="PS50092">
    <property type="entry name" value="TSP1"/>
    <property type="match status" value="1"/>
</dbReference>
<protein>
    <submittedName>
        <fullName evidence="6">Uncharacterized protein LOC100208040</fullName>
    </submittedName>
</protein>
<dbReference type="InterPro" id="IPR002035">
    <property type="entry name" value="VWF_A"/>
</dbReference>
<dbReference type="Pfam" id="PF00754">
    <property type="entry name" value="F5_F8_type_C"/>
    <property type="match status" value="1"/>
</dbReference>
<dbReference type="InterPro" id="IPR036383">
    <property type="entry name" value="TSP1_rpt_sf"/>
</dbReference>
<dbReference type="InterPro" id="IPR008979">
    <property type="entry name" value="Galactose-bd-like_sf"/>
</dbReference>
<evidence type="ECO:0000256" key="2">
    <source>
        <dbReference type="SAM" id="SignalP"/>
    </source>
</evidence>
<dbReference type="PROSITE" id="PS50022">
    <property type="entry name" value="FA58C_3"/>
    <property type="match status" value="1"/>
</dbReference>
<dbReference type="Gene3D" id="2.20.100.10">
    <property type="entry name" value="Thrombospondin type-1 (TSP1) repeat"/>
    <property type="match status" value="1"/>
</dbReference>
<feature type="compositionally biased region" description="Polar residues" evidence="1">
    <location>
        <begin position="61"/>
        <end position="73"/>
    </location>
</feature>
<feature type="region of interest" description="Disordered" evidence="1">
    <location>
        <begin position="39"/>
        <end position="73"/>
    </location>
</feature>
<dbReference type="RefSeq" id="XP_065644298.1">
    <property type="nucleotide sequence ID" value="XM_065788226.1"/>
</dbReference>
<accession>A0ABM4B629</accession>
<keyword evidence="5" id="KW-1185">Reference proteome</keyword>
<feature type="domain" description="VWFA" evidence="4">
    <location>
        <begin position="128"/>
        <end position="315"/>
    </location>
</feature>
<feature type="signal peptide" evidence="2">
    <location>
        <begin position="1"/>
        <end position="21"/>
    </location>
</feature>
<organism evidence="5 6">
    <name type="scientific">Hydra vulgaris</name>
    <name type="common">Hydra</name>
    <name type="synonym">Hydra attenuata</name>
    <dbReference type="NCBI Taxonomy" id="6087"/>
    <lineage>
        <taxon>Eukaryota</taxon>
        <taxon>Metazoa</taxon>
        <taxon>Cnidaria</taxon>
        <taxon>Hydrozoa</taxon>
        <taxon>Hydroidolina</taxon>
        <taxon>Anthoathecata</taxon>
        <taxon>Aplanulata</taxon>
        <taxon>Hydridae</taxon>
        <taxon>Hydra</taxon>
    </lineage>
</organism>
<dbReference type="Gene3D" id="3.40.50.410">
    <property type="entry name" value="von Willebrand factor, type A domain"/>
    <property type="match status" value="1"/>
</dbReference>
<evidence type="ECO:0000313" key="6">
    <source>
        <dbReference type="RefSeq" id="XP_065644298.1"/>
    </source>
</evidence>
<evidence type="ECO:0000256" key="1">
    <source>
        <dbReference type="SAM" id="MobiDB-lite"/>
    </source>
</evidence>
<reference evidence="6" key="2">
    <citation type="submission" date="2025-08" db="UniProtKB">
        <authorList>
            <consortium name="RefSeq"/>
        </authorList>
    </citation>
    <scope>IDENTIFICATION</scope>
</reference>
<dbReference type="PRINTS" id="PR00453">
    <property type="entry name" value="VWFADOMAIN"/>
</dbReference>
<gene>
    <name evidence="6" type="primary">LOC100208040</name>
</gene>
<dbReference type="SUPFAM" id="SSF49785">
    <property type="entry name" value="Galactose-binding domain-like"/>
    <property type="match status" value="1"/>
</dbReference>
<evidence type="ECO:0000259" key="3">
    <source>
        <dbReference type="PROSITE" id="PS50022"/>
    </source>
</evidence>
<dbReference type="CDD" id="cd00057">
    <property type="entry name" value="FA58C"/>
    <property type="match status" value="1"/>
</dbReference>
<sequence length="763" mass="85453">MRHLGVMSLCLVFVLIQESLTKKIHKEIKEKAIKKNLVEDESGTKKSSSKVEPKPAVKNNAGANSSSSEDYDTTQGYPILFPETHMKRNTSANISTSEPIDDDVTSEEVYSNDSVSLEERNKCSKTVDLLFLLDSSESVKYSNWKIVIQFVKSLCNRFKLSTTRVGIIRYASDAEIALHLTRFNDTTSRDTAIDNIFYKTGGTRTDIALKKAADVFQFSEQKNQVLILVTDGPTNSLEINKDHFVEGKDLVAGPVDRLKDAGVAIFCIGIVPDSETPDEIETMKEEMRVIASEPTKLHLFMSDGYHELQRKVHAISEAACVVNGAWSRWSDYSPCSVSCGEGTKVRMRSCTSPKPENNGADCTGRRVETEECFLGPCSFTEKLYKPENTSEKILESMSKKVPEITLNKNLENVSQTVLQKSNDGRFISGTGSNLNNSLQNETQAQSPLVRLTNGEIFTNGPSEGINRTLSFHENSVFDFPTKSLNLPTKSNNSSKTLNLMSNNTQPTKEASHFIGGCFEGLEEIKLSDSQYNASSVYSHDTEDEYVKREYAPQNARLNNVVNGGGWCAEHKYALLGDKNQYLQFDLGKQMTVDGVVTQGSHLLENWVKSFNLRFSDDAISWEYYKNNPLDGNSDRHTERRNHLNPPITARYIQINPIGWNEDNGIDKHDICLRAALYKCRDGAVAAVKRADINTSRGNNIVKSAHHPTGSHVRVFSVNSRTKRQHMAMLNHKNNQHKRILHRLRTIANKIITKVKKAGKKFQA</sequence>
<dbReference type="Gene3D" id="2.60.120.260">
    <property type="entry name" value="Galactose-binding domain-like"/>
    <property type="match status" value="1"/>
</dbReference>
<dbReference type="PROSITE" id="PS01285">
    <property type="entry name" value="FA58C_1"/>
    <property type="match status" value="1"/>
</dbReference>
<dbReference type="SUPFAM" id="SSF53300">
    <property type="entry name" value="vWA-like"/>
    <property type="match status" value="1"/>
</dbReference>
<dbReference type="PROSITE" id="PS50234">
    <property type="entry name" value="VWFA"/>
    <property type="match status" value="1"/>
</dbReference>
<dbReference type="CDD" id="cd01450">
    <property type="entry name" value="vWFA_subfamily_ECM"/>
    <property type="match status" value="1"/>
</dbReference>
<dbReference type="InterPro" id="IPR050525">
    <property type="entry name" value="ECM_Assembly_Org"/>
</dbReference>
<dbReference type="SUPFAM" id="SSF82895">
    <property type="entry name" value="TSP-1 type 1 repeat"/>
    <property type="match status" value="1"/>
</dbReference>
<dbReference type="InterPro" id="IPR036465">
    <property type="entry name" value="vWFA_dom_sf"/>
</dbReference>
<evidence type="ECO:0000259" key="4">
    <source>
        <dbReference type="PROSITE" id="PS50234"/>
    </source>
</evidence>
<evidence type="ECO:0000313" key="5">
    <source>
        <dbReference type="Proteomes" id="UP001652625"/>
    </source>
</evidence>
<dbReference type="InterPro" id="IPR000421">
    <property type="entry name" value="FA58C"/>
</dbReference>
<reference evidence="5" key="1">
    <citation type="submission" date="2025-05" db="UniProtKB">
        <authorList>
            <consortium name="RefSeq"/>
        </authorList>
    </citation>
    <scope>NUCLEOTIDE SEQUENCE [LARGE SCALE GENOMIC DNA]</scope>
</reference>
<proteinExistence type="predicted"/>
<feature type="domain" description="F5/8 type C" evidence="3">
    <location>
        <begin position="517"/>
        <end position="679"/>
    </location>
</feature>
<dbReference type="SMART" id="SM00327">
    <property type="entry name" value="VWA"/>
    <property type="match status" value="1"/>
</dbReference>
<dbReference type="SMART" id="SM00231">
    <property type="entry name" value="FA58C"/>
    <property type="match status" value="1"/>
</dbReference>
<dbReference type="Pfam" id="PF00092">
    <property type="entry name" value="VWA"/>
    <property type="match status" value="1"/>
</dbReference>
<dbReference type="Proteomes" id="UP001652625">
    <property type="component" value="Chromosome 01"/>
</dbReference>
<feature type="compositionally biased region" description="Basic and acidic residues" evidence="1">
    <location>
        <begin position="39"/>
        <end position="55"/>
    </location>
</feature>
<dbReference type="PANTHER" id="PTHR24020">
    <property type="entry name" value="COLLAGEN ALPHA"/>
    <property type="match status" value="1"/>
</dbReference>
<dbReference type="GeneID" id="100208040"/>
<feature type="chain" id="PRO_5047240109" evidence="2">
    <location>
        <begin position="22"/>
        <end position="763"/>
    </location>
</feature>
<dbReference type="SMART" id="SM00209">
    <property type="entry name" value="TSP1"/>
    <property type="match status" value="1"/>
</dbReference>
<name>A0ABM4B629_HYDVU</name>
<dbReference type="Pfam" id="PF00090">
    <property type="entry name" value="TSP_1"/>
    <property type="match status" value="1"/>
</dbReference>
<keyword evidence="2" id="KW-0732">Signal</keyword>
<dbReference type="InterPro" id="IPR000884">
    <property type="entry name" value="TSP1_rpt"/>
</dbReference>
<dbReference type="PANTHER" id="PTHR24020:SF84">
    <property type="entry name" value="VWFA DOMAIN-CONTAINING PROTEIN"/>
    <property type="match status" value="1"/>
</dbReference>
<dbReference type="PRINTS" id="PR01705">
    <property type="entry name" value="TSP1REPEAT"/>
</dbReference>